<keyword evidence="4" id="KW-0472">Membrane</keyword>
<dbReference type="GO" id="GO:0042302">
    <property type="term" value="F:structural constituent of cuticle"/>
    <property type="evidence" value="ECO:0007669"/>
    <property type="project" value="InterPro"/>
</dbReference>
<proteinExistence type="predicted"/>
<evidence type="ECO:0000259" key="5">
    <source>
        <dbReference type="SMART" id="SM01088"/>
    </source>
</evidence>
<feature type="region of interest" description="Disordered" evidence="3">
    <location>
        <begin position="142"/>
        <end position="201"/>
    </location>
</feature>
<organism evidence="6 7">
    <name type="scientific">Meloidogyne hapla</name>
    <name type="common">Root-knot nematode worm</name>
    <dbReference type="NCBI Taxonomy" id="6305"/>
    <lineage>
        <taxon>Eukaryota</taxon>
        <taxon>Metazoa</taxon>
        <taxon>Ecdysozoa</taxon>
        <taxon>Nematoda</taxon>
        <taxon>Chromadorea</taxon>
        <taxon>Rhabditida</taxon>
        <taxon>Tylenchina</taxon>
        <taxon>Tylenchomorpha</taxon>
        <taxon>Tylenchoidea</taxon>
        <taxon>Meloidogynidae</taxon>
        <taxon>Meloidogyninae</taxon>
        <taxon>Meloidogyne</taxon>
    </lineage>
</organism>
<dbReference type="SMART" id="SM01088">
    <property type="entry name" value="Col_cuticle_N"/>
    <property type="match status" value="1"/>
</dbReference>
<dbReference type="InterPro" id="IPR002486">
    <property type="entry name" value="Col_cuticle_N"/>
</dbReference>
<feature type="coiled-coil region" evidence="2">
    <location>
        <begin position="1"/>
        <end position="35"/>
    </location>
</feature>
<keyword evidence="4" id="KW-1133">Transmembrane helix</keyword>
<feature type="region of interest" description="Disordered" evidence="3">
    <location>
        <begin position="270"/>
        <end position="405"/>
    </location>
</feature>
<feature type="compositionally biased region" description="Pro residues" evidence="3">
    <location>
        <begin position="331"/>
        <end position="343"/>
    </location>
</feature>
<dbReference type="Pfam" id="PF01484">
    <property type="entry name" value="Col_cuticle_N"/>
    <property type="match status" value="1"/>
</dbReference>
<evidence type="ECO:0000313" key="7">
    <source>
        <dbReference type="WBParaSite" id="MhA1_Contig1140.frz3.gene12"/>
    </source>
</evidence>
<evidence type="ECO:0000256" key="2">
    <source>
        <dbReference type="SAM" id="Coils"/>
    </source>
</evidence>
<keyword evidence="2" id="KW-0175">Coiled coil</keyword>
<evidence type="ECO:0000256" key="1">
    <source>
        <dbReference type="ARBA" id="ARBA00022737"/>
    </source>
</evidence>
<feature type="compositionally biased region" description="Polar residues" evidence="3">
    <location>
        <begin position="244"/>
        <end position="254"/>
    </location>
</feature>
<feature type="compositionally biased region" description="Low complexity" evidence="3">
    <location>
        <begin position="299"/>
        <end position="317"/>
    </location>
</feature>
<keyword evidence="6" id="KW-1185">Reference proteome</keyword>
<sequence length="405" mass="41373">MEKINKNIEKDLWRNNEEEDELKKLLTEAEHFKKLAFWGLFVCTVSTLTASMCVPMLFSYTQYVQTTLQDELGFCTHRTNNLINELEKLESFHRPKRSSQFATAHRFFMSGTPLSHARYTYNGGMTRRKVRQGGYEQIASSYSASNGHEVPPAASAPQTNAGYAPLPPPSAPVASAPQQKGYGGGESQQPTVVPSLKSEAVHQEAPASQCCSCGIGPIGPPGPPGEDGHNGLDGSPGQAGKQGQDAQLSESGYGTSEPCFDCPAAFPGAPGKAGAKGSPGPPGLPGQPGIPGAPGPQGPMGQPGPQGQPGPSGQPGQRGHDGQLLDVPGIAGPPGPVGLPGPPGQQGAPGKSGQSKPGLPGPVGDAGPLGPPGNPGQPGQNGLDGDSGGKGGCDHCPAPRTAPGY</sequence>
<dbReference type="OMA" id="FTICFTR"/>
<evidence type="ECO:0000256" key="3">
    <source>
        <dbReference type="SAM" id="MobiDB-lite"/>
    </source>
</evidence>
<dbReference type="WBParaSite" id="MhA1_Contig1140.frz3.gene12">
    <property type="protein sequence ID" value="MhA1_Contig1140.frz3.gene12"/>
    <property type="gene ID" value="MhA1_Contig1140.frz3.gene12"/>
</dbReference>
<accession>A0A1I8B0L8</accession>
<evidence type="ECO:0000313" key="6">
    <source>
        <dbReference type="Proteomes" id="UP000095281"/>
    </source>
</evidence>
<dbReference type="AlphaFoldDB" id="A0A1I8B0L8"/>
<keyword evidence="1" id="KW-0677">Repeat</keyword>
<keyword evidence="4" id="KW-0812">Transmembrane</keyword>
<dbReference type="PANTHER" id="PTHR24637:SF315">
    <property type="entry name" value="CUTICLE COLLAGEN 40"/>
    <property type="match status" value="1"/>
</dbReference>
<name>A0A1I8B0L8_MELHA</name>
<dbReference type="InterPro" id="IPR008160">
    <property type="entry name" value="Collagen"/>
</dbReference>
<reference evidence="7" key="1">
    <citation type="submission" date="2016-11" db="UniProtKB">
        <authorList>
            <consortium name="WormBaseParasite"/>
        </authorList>
    </citation>
    <scope>IDENTIFICATION</scope>
</reference>
<dbReference type="Proteomes" id="UP000095281">
    <property type="component" value="Unplaced"/>
</dbReference>
<dbReference type="PANTHER" id="PTHR24637">
    <property type="entry name" value="COLLAGEN"/>
    <property type="match status" value="1"/>
</dbReference>
<feature type="region of interest" description="Disordered" evidence="3">
    <location>
        <begin position="215"/>
        <end position="255"/>
    </location>
</feature>
<evidence type="ECO:0000256" key="4">
    <source>
        <dbReference type="SAM" id="Phobius"/>
    </source>
</evidence>
<protein>
    <submittedName>
        <fullName evidence="7">Col_cuticle_N domain-containing protein</fullName>
    </submittedName>
</protein>
<feature type="transmembrane region" description="Helical" evidence="4">
    <location>
        <begin position="35"/>
        <end position="58"/>
    </location>
</feature>
<feature type="domain" description="Nematode cuticle collagen N-terminal" evidence="5">
    <location>
        <begin position="34"/>
        <end position="86"/>
    </location>
</feature>
<dbReference type="Pfam" id="PF01391">
    <property type="entry name" value="Collagen"/>
    <property type="match status" value="2"/>
</dbReference>